<comment type="subcellular location">
    <subcellularLocation>
        <location evidence="1">Membrane</location>
        <topology evidence="1">Multi-pass membrane protein</topology>
    </subcellularLocation>
</comment>
<keyword evidence="5 7" id="KW-1133">Transmembrane helix</keyword>
<dbReference type="PANTHER" id="PTHR42751:SF4">
    <property type="entry name" value="K(+)_H(+) ANTIPORTER SUBUNIT KHTU"/>
    <property type="match status" value="1"/>
</dbReference>
<keyword evidence="10" id="KW-1185">Reference proteome</keyword>
<dbReference type="Gene3D" id="1.20.1530.20">
    <property type="match status" value="1"/>
</dbReference>
<evidence type="ECO:0000256" key="6">
    <source>
        <dbReference type="ARBA" id="ARBA00023136"/>
    </source>
</evidence>
<evidence type="ECO:0000259" key="8">
    <source>
        <dbReference type="Pfam" id="PF00999"/>
    </source>
</evidence>
<evidence type="ECO:0000256" key="5">
    <source>
        <dbReference type="ARBA" id="ARBA00022989"/>
    </source>
</evidence>
<evidence type="ECO:0000256" key="3">
    <source>
        <dbReference type="ARBA" id="ARBA00022448"/>
    </source>
</evidence>
<reference evidence="9 10" key="1">
    <citation type="journal article" date="2019" name="Nat. Commun.">
        <title>A new type of DNA phosphorothioation-based antiviral system in archaea.</title>
        <authorList>
            <person name="Xiong L."/>
            <person name="Liu S."/>
            <person name="Chen S."/>
            <person name="Xiao Y."/>
            <person name="Zhu B."/>
            <person name="Gao Y."/>
            <person name="Zhang Y."/>
            <person name="Chen B."/>
            <person name="Luo J."/>
            <person name="Deng Z."/>
            <person name="Chen X."/>
            <person name="Wang L."/>
            <person name="Chen S."/>
        </authorList>
    </citation>
    <scope>NUCLEOTIDE SEQUENCE [LARGE SCALE GENOMIC DNA]</scope>
    <source>
        <strain evidence="9 10">CBA1105</strain>
    </source>
</reference>
<dbReference type="PANTHER" id="PTHR42751">
    <property type="entry name" value="SODIUM/HYDROGEN EXCHANGER FAMILY/TRKA DOMAIN PROTEIN"/>
    <property type="match status" value="1"/>
</dbReference>
<dbReference type="GO" id="GO:0016020">
    <property type="term" value="C:membrane"/>
    <property type="evidence" value="ECO:0007669"/>
    <property type="project" value="UniProtKB-SubCell"/>
</dbReference>
<dbReference type="InterPro" id="IPR038770">
    <property type="entry name" value="Na+/solute_symporter_sf"/>
</dbReference>
<dbReference type="Pfam" id="PF00999">
    <property type="entry name" value="Na_H_Exchanger"/>
    <property type="match status" value="1"/>
</dbReference>
<keyword evidence="4 7" id="KW-0812">Transmembrane</keyword>
<dbReference type="GO" id="GO:0015297">
    <property type="term" value="F:antiporter activity"/>
    <property type="evidence" value="ECO:0007669"/>
    <property type="project" value="InterPro"/>
</dbReference>
<feature type="domain" description="Cation/H+ exchanger transmembrane" evidence="8">
    <location>
        <begin position="4"/>
        <end position="113"/>
    </location>
</feature>
<dbReference type="InterPro" id="IPR006153">
    <property type="entry name" value="Cation/H_exchanger_TM"/>
</dbReference>
<sequence length="178" mass="18988">MAQSVLFLVVLLAAAYYGSGVLGRLFTTDSAELFLLGVGAVVAGAGLTVGVSEAVAAFLVGTAFGRTSHTERLAVPVRDLFAAMFFLVVGLQTNPGVVADVLGFVLVASVVTTSGQLGEWIPRWPRLRTGQAPIDSLRLCAHTARRVLARHRGVPCHCWDDPPLSWRQSPRSRSGTCW</sequence>
<gene>
    <name evidence="9" type="ORF">DV733_05840</name>
</gene>
<organism evidence="9 10">
    <name type="scientific">Halapricum salinum</name>
    <dbReference type="NCBI Taxonomy" id="1457250"/>
    <lineage>
        <taxon>Archaea</taxon>
        <taxon>Methanobacteriati</taxon>
        <taxon>Methanobacteriota</taxon>
        <taxon>Stenosarchaea group</taxon>
        <taxon>Halobacteria</taxon>
        <taxon>Halobacteriales</taxon>
        <taxon>Haloarculaceae</taxon>
        <taxon>Halapricum</taxon>
    </lineage>
</organism>
<evidence type="ECO:0000313" key="9">
    <source>
        <dbReference type="EMBL" id="QCC50796.1"/>
    </source>
</evidence>
<protein>
    <recommendedName>
        <fullName evidence="8">Cation/H+ exchanger transmembrane domain-containing protein</fullName>
    </recommendedName>
</protein>
<evidence type="ECO:0000256" key="4">
    <source>
        <dbReference type="ARBA" id="ARBA00022692"/>
    </source>
</evidence>
<evidence type="ECO:0000256" key="2">
    <source>
        <dbReference type="ARBA" id="ARBA00005551"/>
    </source>
</evidence>
<name>A0A4D6HC24_9EURY</name>
<evidence type="ECO:0000313" key="10">
    <source>
        <dbReference type="Proteomes" id="UP000296706"/>
    </source>
</evidence>
<keyword evidence="6 7" id="KW-0472">Membrane</keyword>
<dbReference type="AlphaFoldDB" id="A0A4D6HC24"/>
<accession>A0A4D6HC24</accession>
<dbReference type="EMBL" id="CP031310">
    <property type="protein sequence ID" value="QCC50796.1"/>
    <property type="molecule type" value="Genomic_DNA"/>
</dbReference>
<evidence type="ECO:0000256" key="1">
    <source>
        <dbReference type="ARBA" id="ARBA00004141"/>
    </source>
</evidence>
<evidence type="ECO:0000256" key="7">
    <source>
        <dbReference type="SAM" id="Phobius"/>
    </source>
</evidence>
<keyword evidence="3" id="KW-0813">Transport</keyword>
<dbReference type="Proteomes" id="UP000296706">
    <property type="component" value="Chromosome"/>
</dbReference>
<proteinExistence type="inferred from homology"/>
<feature type="transmembrane region" description="Helical" evidence="7">
    <location>
        <begin position="33"/>
        <end position="61"/>
    </location>
</feature>
<dbReference type="KEGG" id="hsn:DV733_05840"/>
<comment type="similarity">
    <text evidence="2">Belongs to the monovalent cation:proton antiporter 2 (CPA2) transporter (TC 2.A.37) family.</text>
</comment>
<dbReference type="GO" id="GO:1902600">
    <property type="term" value="P:proton transmembrane transport"/>
    <property type="evidence" value="ECO:0007669"/>
    <property type="project" value="InterPro"/>
</dbReference>